<feature type="signal peptide" evidence="1">
    <location>
        <begin position="1"/>
        <end position="19"/>
    </location>
</feature>
<dbReference type="OrthoDB" id="977825at2"/>
<dbReference type="STRING" id="643867.Ftrac_0872"/>
<feature type="chain" id="PRO_5003189868" description="Outer membrane protein beta-barrel domain-containing protein" evidence="1">
    <location>
        <begin position="20"/>
        <end position="363"/>
    </location>
</feature>
<dbReference type="Proteomes" id="UP000008720">
    <property type="component" value="Chromosome"/>
</dbReference>
<evidence type="ECO:0008006" key="4">
    <source>
        <dbReference type="Google" id="ProtNLM"/>
    </source>
</evidence>
<dbReference type="RefSeq" id="WP_013453025.1">
    <property type="nucleotide sequence ID" value="NC_014759.1"/>
</dbReference>
<accession>E4TT26</accession>
<sequence length="363" mass="42023">MNKYLLILFLSLMSSKLIAQSSCERNLNEARSDYSNGNLYAIPGKLTDCLEEGFSKTEKIEALRLLTLTYININQQEKARTTFIKLLNVKTDYQVQENIDPSELYSLYRKIDTDIKYFIGVTSGVNLNSVIVHQYRNTNPFESMESIHDPNYLTKISNPQVGIQFLYPITKNLIAGAEVQFQNQRFDYEETNYHITEDYDSENSTDVVIPEDSRSFIQYESSNNGLNLNLNLRYMKDYYTWKPFIEVGVIGRYNLSYNVFNYDNNYQLTVEEEIINEFDISSRRTDFNVGISTNVGTMLKIGENYGEVKFGVSNYFINHLTAEARRTAHTVSMANAMALLDDDYTNLVYQLSVSFNIPFFNFK</sequence>
<dbReference type="EMBL" id="CP002349">
    <property type="protein sequence ID" value="ADR20874.1"/>
    <property type="molecule type" value="Genomic_DNA"/>
</dbReference>
<protein>
    <recommendedName>
        <fullName evidence="4">Outer membrane protein beta-barrel domain-containing protein</fullName>
    </recommendedName>
</protein>
<evidence type="ECO:0000313" key="3">
    <source>
        <dbReference type="Proteomes" id="UP000008720"/>
    </source>
</evidence>
<gene>
    <name evidence="2" type="ordered locus">Ftrac_0872</name>
</gene>
<evidence type="ECO:0000256" key="1">
    <source>
        <dbReference type="SAM" id="SignalP"/>
    </source>
</evidence>
<proteinExistence type="predicted"/>
<reference evidence="2 3" key="1">
    <citation type="journal article" date="2011" name="Stand. Genomic Sci.">
        <title>Complete genome sequence of Marivirga tractuosa type strain (H-43).</title>
        <authorList>
            <person name="Pagani I."/>
            <person name="Chertkov O."/>
            <person name="Lapidus A."/>
            <person name="Lucas S."/>
            <person name="Del Rio T.G."/>
            <person name="Tice H."/>
            <person name="Copeland A."/>
            <person name="Cheng J.F."/>
            <person name="Nolan M."/>
            <person name="Saunders E."/>
            <person name="Pitluck S."/>
            <person name="Held B."/>
            <person name="Goodwin L."/>
            <person name="Liolios K."/>
            <person name="Ovchinikova G."/>
            <person name="Ivanova N."/>
            <person name="Mavromatis K."/>
            <person name="Pati A."/>
            <person name="Chen A."/>
            <person name="Palaniappan K."/>
            <person name="Land M."/>
            <person name="Hauser L."/>
            <person name="Jeffries C.D."/>
            <person name="Detter J.C."/>
            <person name="Han C."/>
            <person name="Tapia R."/>
            <person name="Ngatchou-Djao O.D."/>
            <person name="Rohde M."/>
            <person name="Goker M."/>
            <person name="Spring S."/>
            <person name="Sikorski J."/>
            <person name="Woyke T."/>
            <person name="Bristow J."/>
            <person name="Eisen J.A."/>
            <person name="Markowitz V."/>
            <person name="Hugenholtz P."/>
            <person name="Klenk H.P."/>
            <person name="Kyrpides N.C."/>
        </authorList>
    </citation>
    <scope>NUCLEOTIDE SEQUENCE [LARGE SCALE GENOMIC DNA]</scope>
    <source>
        <strain evidence="3">ATCC 23168 / DSM 4126 / NBRC 15989 / NCIMB 1408 / VKM B-1430 / H-43</strain>
    </source>
</reference>
<dbReference type="HOGENOM" id="CLU_762474_0_0_10"/>
<keyword evidence="1" id="KW-0732">Signal</keyword>
<dbReference type="AlphaFoldDB" id="E4TT26"/>
<name>E4TT26_MARTH</name>
<evidence type="ECO:0000313" key="2">
    <source>
        <dbReference type="EMBL" id="ADR20874.1"/>
    </source>
</evidence>
<organism evidence="2 3">
    <name type="scientific">Marivirga tractuosa (strain ATCC 23168 / DSM 4126 / NBRC 15989 / NCIMB 1408 / VKM B-1430 / H-43)</name>
    <name type="common">Microscilla tractuosa</name>
    <name type="synonym">Flexibacter tractuosus</name>
    <dbReference type="NCBI Taxonomy" id="643867"/>
    <lineage>
        <taxon>Bacteria</taxon>
        <taxon>Pseudomonadati</taxon>
        <taxon>Bacteroidota</taxon>
        <taxon>Cytophagia</taxon>
        <taxon>Cytophagales</taxon>
        <taxon>Marivirgaceae</taxon>
        <taxon>Marivirga</taxon>
    </lineage>
</organism>
<dbReference type="KEGG" id="mtt:Ftrac_0872"/>
<keyword evidence="3" id="KW-1185">Reference proteome</keyword>